<organism evidence="5 6">
    <name type="scientific">Paramarasmius palmivorus</name>
    <dbReference type="NCBI Taxonomy" id="297713"/>
    <lineage>
        <taxon>Eukaryota</taxon>
        <taxon>Fungi</taxon>
        <taxon>Dikarya</taxon>
        <taxon>Basidiomycota</taxon>
        <taxon>Agaricomycotina</taxon>
        <taxon>Agaricomycetes</taxon>
        <taxon>Agaricomycetidae</taxon>
        <taxon>Agaricales</taxon>
        <taxon>Marasmiineae</taxon>
        <taxon>Marasmiaceae</taxon>
        <taxon>Paramarasmius</taxon>
    </lineage>
</organism>
<feature type="chain" id="PRO_5043452007" evidence="4">
    <location>
        <begin position="20"/>
        <end position="412"/>
    </location>
</feature>
<proteinExistence type="predicted"/>
<dbReference type="AlphaFoldDB" id="A0AAW0BNA6"/>
<sequence length="412" mass="44962">MKLRLWICSLVALPSAVKGFKFTDVDPKSPTLQPGGKVDLSITWEKESGDEKNVLFVLHLDSEENPFAGDALGNPLLAPTTQSPSQVTFNKVVAGIIGRWKDTLEIKAPDHAAQPGSIQAPPNTNQQVPQQTTSISPNDGTPSIAGTSTPTPTTSLATAETVNIEQTDTDTGATGSRTFSPAISFTSSYTTSSWAQNSRGSSQSTQLSGNGLPSPNRAPEASGVHPGDSDSNNKGVDEGSIIGGVIGGLEFLVIIILLLLCLHRRRSKRIVTTEPFNKEKMVGQGSKFEYPFAPEFNPAYTAPKPFTEDFTTLYTSRASSPVDTEALTDTGTGVTEKPRRFAWTDRQMEIEERVQQLQAQLIALHNQSKFHKSQGEERQIEDIREKIERLNVLKSGYWALEQSDERPREMVY</sequence>
<reference evidence="5 6" key="1">
    <citation type="submission" date="2024-01" db="EMBL/GenBank/DDBJ databases">
        <title>A draft genome for a cacao thread blight-causing isolate of Paramarasmius palmivorus.</title>
        <authorList>
            <person name="Baruah I.K."/>
            <person name="Bukari Y."/>
            <person name="Amoako-Attah I."/>
            <person name="Meinhardt L.W."/>
            <person name="Bailey B.A."/>
            <person name="Cohen S.P."/>
        </authorList>
    </citation>
    <scope>NUCLEOTIDE SEQUENCE [LARGE SCALE GENOMIC DNA]</scope>
    <source>
        <strain evidence="5 6">GH-12</strain>
    </source>
</reference>
<feature type="region of interest" description="Disordered" evidence="2">
    <location>
        <begin position="191"/>
        <end position="235"/>
    </location>
</feature>
<evidence type="ECO:0000313" key="5">
    <source>
        <dbReference type="EMBL" id="KAK7027889.1"/>
    </source>
</evidence>
<keyword evidence="1" id="KW-0175">Coiled coil</keyword>
<feature type="region of interest" description="Disordered" evidence="2">
    <location>
        <begin position="112"/>
        <end position="158"/>
    </location>
</feature>
<evidence type="ECO:0000256" key="1">
    <source>
        <dbReference type="SAM" id="Coils"/>
    </source>
</evidence>
<keyword evidence="4" id="KW-0732">Signal</keyword>
<feature type="compositionally biased region" description="Polar residues" evidence="2">
    <location>
        <begin position="191"/>
        <end position="213"/>
    </location>
</feature>
<feature type="transmembrane region" description="Helical" evidence="3">
    <location>
        <begin position="241"/>
        <end position="262"/>
    </location>
</feature>
<keyword evidence="3" id="KW-0812">Transmembrane</keyword>
<evidence type="ECO:0000313" key="6">
    <source>
        <dbReference type="Proteomes" id="UP001383192"/>
    </source>
</evidence>
<dbReference type="EMBL" id="JAYKXP010000093">
    <property type="protein sequence ID" value="KAK7027889.1"/>
    <property type="molecule type" value="Genomic_DNA"/>
</dbReference>
<keyword evidence="3" id="KW-1133">Transmembrane helix</keyword>
<feature type="coiled-coil region" evidence="1">
    <location>
        <begin position="347"/>
        <end position="393"/>
    </location>
</feature>
<accession>A0AAW0BNA6</accession>
<feature type="signal peptide" evidence="4">
    <location>
        <begin position="1"/>
        <end position="19"/>
    </location>
</feature>
<evidence type="ECO:0000256" key="4">
    <source>
        <dbReference type="SAM" id="SignalP"/>
    </source>
</evidence>
<evidence type="ECO:0000256" key="3">
    <source>
        <dbReference type="SAM" id="Phobius"/>
    </source>
</evidence>
<feature type="compositionally biased region" description="Low complexity" evidence="2">
    <location>
        <begin position="119"/>
        <end position="133"/>
    </location>
</feature>
<gene>
    <name evidence="5" type="ORF">VNI00_015104</name>
</gene>
<keyword evidence="6" id="KW-1185">Reference proteome</keyword>
<dbReference type="Proteomes" id="UP001383192">
    <property type="component" value="Unassembled WGS sequence"/>
</dbReference>
<protein>
    <submittedName>
        <fullName evidence="5">Uncharacterized protein</fullName>
    </submittedName>
</protein>
<feature type="compositionally biased region" description="Low complexity" evidence="2">
    <location>
        <begin position="141"/>
        <end position="158"/>
    </location>
</feature>
<keyword evidence="3" id="KW-0472">Membrane</keyword>
<comment type="caution">
    <text evidence="5">The sequence shown here is derived from an EMBL/GenBank/DDBJ whole genome shotgun (WGS) entry which is preliminary data.</text>
</comment>
<name>A0AAW0BNA6_9AGAR</name>
<evidence type="ECO:0000256" key="2">
    <source>
        <dbReference type="SAM" id="MobiDB-lite"/>
    </source>
</evidence>